<name>A0ABN7UCL9_GIGMA</name>
<comment type="caution">
    <text evidence="1">The sequence shown here is derived from an EMBL/GenBank/DDBJ whole genome shotgun (WGS) entry which is preliminary data.</text>
</comment>
<dbReference type="Proteomes" id="UP000789901">
    <property type="component" value="Unassembled WGS sequence"/>
</dbReference>
<keyword evidence="2" id="KW-1185">Reference proteome</keyword>
<evidence type="ECO:0000313" key="2">
    <source>
        <dbReference type="Proteomes" id="UP000789901"/>
    </source>
</evidence>
<gene>
    <name evidence="1" type="ORF">GMARGA_LOCUS4317</name>
</gene>
<sequence length="94" mass="10696">MHIKKTHGCGARVVYANLIPGKRINITVESPDNHDNNGVGGLGHFTMHIDNTNETPPKGTWFDVWIPIYWGCFRDGGKKMNCHSEDVHYRTYVQ</sequence>
<dbReference type="EMBL" id="CAJVQB010001685">
    <property type="protein sequence ID" value="CAG8545950.1"/>
    <property type="molecule type" value="Genomic_DNA"/>
</dbReference>
<reference evidence="1 2" key="1">
    <citation type="submission" date="2021-06" db="EMBL/GenBank/DDBJ databases">
        <authorList>
            <person name="Kallberg Y."/>
            <person name="Tangrot J."/>
            <person name="Rosling A."/>
        </authorList>
    </citation>
    <scope>NUCLEOTIDE SEQUENCE [LARGE SCALE GENOMIC DNA]</scope>
    <source>
        <strain evidence="1 2">120-4 pot B 10/14</strain>
    </source>
</reference>
<evidence type="ECO:0000313" key="1">
    <source>
        <dbReference type="EMBL" id="CAG8545950.1"/>
    </source>
</evidence>
<organism evidence="1 2">
    <name type="scientific">Gigaspora margarita</name>
    <dbReference type="NCBI Taxonomy" id="4874"/>
    <lineage>
        <taxon>Eukaryota</taxon>
        <taxon>Fungi</taxon>
        <taxon>Fungi incertae sedis</taxon>
        <taxon>Mucoromycota</taxon>
        <taxon>Glomeromycotina</taxon>
        <taxon>Glomeromycetes</taxon>
        <taxon>Diversisporales</taxon>
        <taxon>Gigasporaceae</taxon>
        <taxon>Gigaspora</taxon>
    </lineage>
</organism>
<proteinExistence type="predicted"/>
<protein>
    <submittedName>
        <fullName evidence="1">10837_t:CDS:1</fullName>
    </submittedName>
</protein>
<accession>A0ABN7UCL9</accession>